<dbReference type="CDD" id="cd10747">
    <property type="entry name" value="DnaJ_C"/>
    <property type="match status" value="1"/>
</dbReference>
<keyword evidence="11" id="KW-1185">Reference proteome</keyword>
<dbReference type="InterPro" id="IPR008971">
    <property type="entry name" value="HSP40/DnaJ_pept-bd"/>
</dbReference>
<dbReference type="CDD" id="cd06257">
    <property type="entry name" value="DnaJ"/>
    <property type="match status" value="1"/>
</dbReference>
<sequence>MAAISLSSLSFTPPRPRSSFLPLASSPSCFFAGRASLCDNGELLRVSLSSATQMNKTMSVRRFRRAGVVAAADYYSTLGVPESASSKEIRAAYTELVRQYHPDVKRERGTTQKFKEISAAYDVLSDDEKRALYDQYGEAGLKSGVDGASGYEGTIPVDILEDIFDSLGRCCWLSRMDGTGDGASLHSIDSRGENLLYHMTLEFSEVVTCEVCAGTGVKAGSKMRICSTCSGKGLIVKTEQTTFGMNSEGIICQNCGGVGEMIDSCHKCSGAGRIRVRKDIKVKIPPGVYKDSILPVRGQGDAGPRGGPPGDLCVYLHFNPRSTISISYLDAIMGTTVQVRTGEATTEVQILPGTQPGAVLTSIHCDHLFTIKVCIPANISEEERELLEELASFGSVPANCLRTRPRLQQRDASIESEKSSTAENTDESEDQNELWKKLTDFAGPVANRALKWFKDNF</sequence>
<feature type="domain" description="CR-type" evidence="9">
    <location>
        <begin position="196"/>
        <end position="277"/>
    </location>
</feature>
<keyword evidence="1 6" id="KW-0479">Metal-binding</keyword>
<dbReference type="GO" id="GO:0051082">
    <property type="term" value="F:unfolded protein binding"/>
    <property type="evidence" value="ECO:0007669"/>
    <property type="project" value="InterPro"/>
</dbReference>
<evidence type="ECO:0000256" key="7">
    <source>
        <dbReference type="SAM" id="MobiDB-lite"/>
    </source>
</evidence>
<keyword evidence="3 6" id="KW-0863">Zinc-finger</keyword>
<dbReference type="SMART" id="SM00271">
    <property type="entry name" value="DnaJ"/>
    <property type="match status" value="1"/>
</dbReference>
<dbReference type="SUPFAM" id="SSF57938">
    <property type="entry name" value="DnaJ/Hsp40 cysteine-rich domain"/>
    <property type="match status" value="1"/>
</dbReference>
<dbReference type="PANTHER" id="PTHR43096">
    <property type="entry name" value="DNAJ HOMOLOG 1, MITOCHONDRIAL-RELATED"/>
    <property type="match status" value="1"/>
</dbReference>
<dbReference type="PROSITE" id="PS00636">
    <property type="entry name" value="DNAJ_1"/>
    <property type="match status" value="1"/>
</dbReference>
<dbReference type="GO" id="GO:0009535">
    <property type="term" value="C:chloroplast thylakoid membrane"/>
    <property type="evidence" value="ECO:0007669"/>
    <property type="project" value="TreeGrafter"/>
</dbReference>
<comment type="caution">
    <text evidence="10">The sequence shown here is derived from an EMBL/GenBank/DDBJ whole genome shotgun (WGS) entry which is preliminary data.</text>
</comment>
<dbReference type="InterPro" id="IPR036410">
    <property type="entry name" value="HSP_DnaJ_Cys-rich_dom_sf"/>
</dbReference>
<dbReference type="Pfam" id="PF00226">
    <property type="entry name" value="DnaJ"/>
    <property type="match status" value="1"/>
</dbReference>
<dbReference type="PROSITE" id="PS50076">
    <property type="entry name" value="DNAJ_2"/>
    <property type="match status" value="1"/>
</dbReference>
<reference evidence="11" key="1">
    <citation type="journal article" date="2018" name="Gigascience">
        <title>Genome assembly of the Pink Ipe (Handroanthus impetiginosus, Bignoniaceae), a highly valued, ecologically keystone Neotropical timber forest tree.</title>
        <authorList>
            <person name="Silva-Junior O.B."/>
            <person name="Grattapaglia D."/>
            <person name="Novaes E."/>
            <person name="Collevatti R.G."/>
        </authorList>
    </citation>
    <scope>NUCLEOTIDE SEQUENCE [LARGE SCALE GENOMIC DNA]</scope>
    <source>
        <strain evidence="11">cv. UFG-1</strain>
    </source>
</reference>
<feature type="domain" description="J" evidence="8">
    <location>
        <begin position="73"/>
        <end position="137"/>
    </location>
</feature>
<dbReference type="PRINTS" id="PR00625">
    <property type="entry name" value="JDOMAIN"/>
</dbReference>
<dbReference type="OrthoDB" id="10256793at2759"/>
<dbReference type="Gene3D" id="1.10.287.110">
    <property type="entry name" value="DnaJ domain"/>
    <property type="match status" value="1"/>
</dbReference>
<evidence type="ECO:0000256" key="5">
    <source>
        <dbReference type="ARBA" id="ARBA00023186"/>
    </source>
</evidence>
<dbReference type="Pfam" id="PF01556">
    <property type="entry name" value="DnaJ_C"/>
    <property type="match status" value="1"/>
</dbReference>
<evidence type="ECO:0000256" key="1">
    <source>
        <dbReference type="ARBA" id="ARBA00022723"/>
    </source>
</evidence>
<dbReference type="GO" id="GO:0031072">
    <property type="term" value="F:heat shock protein binding"/>
    <property type="evidence" value="ECO:0007669"/>
    <property type="project" value="InterPro"/>
</dbReference>
<dbReference type="SUPFAM" id="SSF46565">
    <property type="entry name" value="Chaperone J-domain"/>
    <property type="match status" value="1"/>
</dbReference>
<keyword evidence="2" id="KW-0677">Repeat</keyword>
<dbReference type="Gene3D" id="2.60.260.20">
    <property type="entry name" value="Urease metallochaperone UreE, N-terminal domain"/>
    <property type="match status" value="2"/>
</dbReference>
<keyword evidence="5" id="KW-0143">Chaperone</keyword>
<dbReference type="FunFam" id="2.10.230.10:FF:000002">
    <property type="entry name" value="Molecular chaperone DnaJ"/>
    <property type="match status" value="1"/>
</dbReference>
<evidence type="ECO:0000313" key="10">
    <source>
        <dbReference type="EMBL" id="PIM99417.1"/>
    </source>
</evidence>
<dbReference type="InterPro" id="IPR018253">
    <property type="entry name" value="DnaJ_domain_CS"/>
</dbReference>
<accession>A0A2G9G2A1</accession>
<evidence type="ECO:0000256" key="3">
    <source>
        <dbReference type="ARBA" id="ARBA00022771"/>
    </source>
</evidence>
<gene>
    <name evidence="10" type="ORF">CDL12_28087</name>
</gene>
<evidence type="ECO:0000256" key="2">
    <source>
        <dbReference type="ARBA" id="ARBA00022737"/>
    </source>
</evidence>
<feature type="region of interest" description="Disordered" evidence="7">
    <location>
        <begin position="407"/>
        <end position="432"/>
    </location>
</feature>
<dbReference type="PANTHER" id="PTHR43096:SF22">
    <property type="entry name" value="MOLECULAR CHAPERONE HSP40_DNAJ FAMILY PROTEIN"/>
    <property type="match status" value="1"/>
</dbReference>
<feature type="compositionally biased region" description="Basic and acidic residues" evidence="7">
    <location>
        <begin position="408"/>
        <end position="420"/>
    </location>
</feature>
<dbReference type="AlphaFoldDB" id="A0A2G9G2A1"/>
<dbReference type="Proteomes" id="UP000231279">
    <property type="component" value="Unassembled WGS sequence"/>
</dbReference>
<name>A0A2G9G2A1_9LAMI</name>
<evidence type="ECO:0000259" key="8">
    <source>
        <dbReference type="PROSITE" id="PS50076"/>
    </source>
</evidence>
<dbReference type="PROSITE" id="PS51188">
    <property type="entry name" value="ZF_CR"/>
    <property type="match status" value="1"/>
</dbReference>
<dbReference type="GO" id="GO:0042026">
    <property type="term" value="P:protein refolding"/>
    <property type="evidence" value="ECO:0007669"/>
    <property type="project" value="TreeGrafter"/>
</dbReference>
<evidence type="ECO:0000256" key="6">
    <source>
        <dbReference type="PROSITE-ProRule" id="PRU00546"/>
    </source>
</evidence>
<dbReference type="InterPro" id="IPR001305">
    <property type="entry name" value="HSP_DnaJ_Cys-rich_dom"/>
</dbReference>
<dbReference type="Gene3D" id="2.10.230.10">
    <property type="entry name" value="Heat shock protein DnaJ, cysteine-rich domain"/>
    <property type="match status" value="1"/>
</dbReference>
<dbReference type="CDD" id="cd10719">
    <property type="entry name" value="DnaJ_zf"/>
    <property type="match status" value="1"/>
</dbReference>
<dbReference type="InterPro" id="IPR001623">
    <property type="entry name" value="DnaJ_domain"/>
</dbReference>
<dbReference type="InterPro" id="IPR036869">
    <property type="entry name" value="J_dom_sf"/>
</dbReference>
<evidence type="ECO:0000256" key="4">
    <source>
        <dbReference type="ARBA" id="ARBA00022833"/>
    </source>
</evidence>
<dbReference type="GO" id="GO:0008270">
    <property type="term" value="F:zinc ion binding"/>
    <property type="evidence" value="ECO:0007669"/>
    <property type="project" value="UniProtKB-KW"/>
</dbReference>
<evidence type="ECO:0000313" key="11">
    <source>
        <dbReference type="Proteomes" id="UP000231279"/>
    </source>
</evidence>
<dbReference type="EMBL" id="NKXS01007606">
    <property type="protein sequence ID" value="PIM99417.1"/>
    <property type="molecule type" value="Genomic_DNA"/>
</dbReference>
<dbReference type="STRING" id="429701.A0A2G9G2A1"/>
<dbReference type="InterPro" id="IPR002939">
    <property type="entry name" value="DnaJ_C"/>
</dbReference>
<dbReference type="SUPFAM" id="SSF49493">
    <property type="entry name" value="HSP40/DnaJ peptide-binding domain"/>
    <property type="match status" value="2"/>
</dbReference>
<organism evidence="10 11">
    <name type="scientific">Handroanthus impetiginosus</name>
    <dbReference type="NCBI Taxonomy" id="429701"/>
    <lineage>
        <taxon>Eukaryota</taxon>
        <taxon>Viridiplantae</taxon>
        <taxon>Streptophyta</taxon>
        <taxon>Embryophyta</taxon>
        <taxon>Tracheophyta</taxon>
        <taxon>Spermatophyta</taxon>
        <taxon>Magnoliopsida</taxon>
        <taxon>eudicotyledons</taxon>
        <taxon>Gunneridae</taxon>
        <taxon>Pentapetalae</taxon>
        <taxon>asterids</taxon>
        <taxon>lamiids</taxon>
        <taxon>Lamiales</taxon>
        <taxon>Bignoniaceae</taxon>
        <taxon>Crescentiina</taxon>
        <taxon>Tabebuia alliance</taxon>
        <taxon>Handroanthus</taxon>
    </lineage>
</organism>
<protein>
    <submittedName>
        <fullName evidence="10">Molecular chaperone (DnaJ superfamily)</fullName>
    </submittedName>
</protein>
<feature type="zinc finger region" description="CR-type" evidence="6">
    <location>
        <begin position="196"/>
        <end position="277"/>
    </location>
</feature>
<keyword evidence="4 6" id="KW-0862">Zinc</keyword>
<proteinExistence type="predicted"/>
<evidence type="ECO:0000259" key="9">
    <source>
        <dbReference type="PROSITE" id="PS51188"/>
    </source>
</evidence>